<dbReference type="Proteomes" id="UP000641932">
    <property type="component" value="Unassembled WGS sequence"/>
</dbReference>
<comment type="caution">
    <text evidence="5">The sequence shown here is derived from an EMBL/GenBank/DDBJ whole genome shotgun (WGS) entry which is preliminary data.</text>
</comment>
<comment type="similarity">
    <text evidence="1">Belongs to the bacterial solute-binding protein 1 family.</text>
</comment>
<accession>A0A917ZZP6</accession>
<evidence type="ECO:0000313" key="6">
    <source>
        <dbReference type="Proteomes" id="UP000641932"/>
    </source>
</evidence>
<dbReference type="InterPro" id="IPR006059">
    <property type="entry name" value="SBP"/>
</dbReference>
<reference evidence="5" key="2">
    <citation type="submission" date="2020-09" db="EMBL/GenBank/DDBJ databases">
        <authorList>
            <person name="Sun Q."/>
            <person name="Zhou Y."/>
        </authorList>
    </citation>
    <scope>NUCLEOTIDE SEQUENCE</scope>
    <source>
        <strain evidence="5">CGMCC 4.7201</strain>
    </source>
</reference>
<dbReference type="GO" id="GO:0042956">
    <property type="term" value="P:maltodextrin transmembrane transport"/>
    <property type="evidence" value="ECO:0007669"/>
    <property type="project" value="TreeGrafter"/>
</dbReference>
<dbReference type="PANTHER" id="PTHR30061">
    <property type="entry name" value="MALTOSE-BINDING PERIPLASMIC PROTEIN"/>
    <property type="match status" value="1"/>
</dbReference>
<keyword evidence="2" id="KW-0813">Transport</keyword>
<evidence type="ECO:0000256" key="1">
    <source>
        <dbReference type="ARBA" id="ARBA00008520"/>
    </source>
</evidence>
<dbReference type="Gene3D" id="3.40.190.10">
    <property type="entry name" value="Periplasmic binding protein-like II"/>
    <property type="match status" value="2"/>
</dbReference>
<feature type="chain" id="PRO_5037759645" evidence="4">
    <location>
        <begin position="22"/>
        <end position="428"/>
    </location>
</feature>
<reference evidence="5" key="1">
    <citation type="journal article" date="2014" name="Int. J. Syst. Evol. Microbiol.">
        <title>Complete genome sequence of Corynebacterium casei LMG S-19264T (=DSM 44701T), isolated from a smear-ripened cheese.</title>
        <authorList>
            <consortium name="US DOE Joint Genome Institute (JGI-PGF)"/>
            <person name="Walter F."/>
            <person name="Albersmeier A."/>
            <person name="Kalinowski J."/>
            <person name="Ruckert C."/>
        </authorList>
    </citation>
    <scope>NUCLEOTIDE SEQUENCE</scope>
    <source>
        <strain evidence="5">CGMCC 4.7201</strain>
    </source>
</reference>
<keyword evidence="3 4" id="KW-0732">Signal</keyword>
<dbReference type="GO" id="GO:0055052">
    <property type="term" value="C:ATP-binding cassette (ABC) transporter complex, substrate-binding subunit-containing"/>
    <property type="evidence" value="ECO:0007669"/>
    <property type="project" value="TreeGrafter"/>
</dbReference>
<feature type="signal peptide" evidence="4">
    <location>
        <begin position="1"/>
        <end position="21"/>
    </location>
</feature>
<dbReference type="PANTHER" id="PTHR30061:SF50">
    <property type="entry name" value="MALTOSE_MALTODEXTRIN-BINDING PERIPLASMIC PROTEIN"/>
    <property type="match status" value="1"/>
</dbReference>
<proteinExistence type="inferred from homology"/>
<evidence type="ECO:0000256" key="2">
    <source>
        <dbReference type="ARBA" id="ARBA00022448"/>
    </source>
</evidence>
<dbReference type="Pfam" id="PF01547">
    <property type="entry name" value="SBP_bac_1"/>
    <property type="match status" value="1"/>
</dbReference>
<dbReference type="AlphaFoldDB" id="A0A917ZZP6"/>
<evidence type="ECO:0000256" key="4">
    <source>
        <dbReference type="SAM" id="SignalP"/>
    </source>
</evidence>
<name>A0A917ZZP6_9ACTN</name>
<sequence>MLTCRSVMLAIGAALALTATAACGGNGSSNSSGKPEKITIWLQPEAAEWSATVDKVNAEFKTKYGIEAVVQTQQWEDHLTKLDTALAGTKAPDVVELGNTETAKYLAAGAFADLTAHKAEFENSDTWAKGLTDSCTYEGKVSCVPYYGGSRAVIYNKSLFAKAGITDTPTSLDELYAAADKLKAKFGSDPNFSAFYLPGRQIFAGMSFVRDYGGDIARQDKDSWRGTLDAPQAQQGLAAFKELVTKYSKADKTGGDRTQDATFAKGKVGMTYGLSWEIDAIIDPKRAGNPAMKDKIGAFPMPSHTPGQTMPVFLGGSDLAIPAKSRNQEWARKWLALYTATAPQSDLAAKGLIPNSTKLLDKVPDAAAPFAEAARKTWFTPVAENWITVEKKSILQNLQVSILTGKAGLPDATAKASKEITEILNTRG</sequence>
<dbReference type="EMBL" id="BMMS01000061">
    <property type="protein sequence ID" value="GGP00621.1"/>
    <property type="molecule type" value="Genomic_DNA"/>
</dbReference>
<dbReference type="GO" id="GO:1901982">
    <property type="term" value="F:maltose binding"/>
    <property type="evidence" value="ECO:0007669"/>
    <property type="project" value="TreeGrafter"/>
</dbReference>
<dbReference type="SUPFAM" id="SSF53850">
    <property type="entry name" value="Periplasmic binding protein-like II"/>
    <property type="match status" value="1"/>
</dbReference>
<gene>
    <name evidence="5" type="ORF">GCM10012280_69780</name>
</gene>
<dbReference type="GO" id="GO:0015768">
    <property type="term" value="P:maltose transport"/>
    <property type="evidence" value="ECO:0007669"/>
    <property type="project" value="TreeGrafter"/>
</dbReference>
<evidence type="ECO:0000313" key="5">
    <source>
        <dbReference type="EMBL" id="GGP00621.1"/>
    </source>
</evidence>
<protein>
    <submittedName>
        <fullName evidence="5">Sugar ABC transporter substrate-binding protein</fullName>
    </submittedName>
</protein>
<dbReference type="PROSITE" id="PS51257">
    <property type="entry name" value="PROKAR_LIPOPROTEIN"/>
    <property type="match status" value="1"/>
</dbReference>
<keyword evidence="6" id="KW-1185">Reference proteome</keyword>
<evidence type="ECO:0000256" key="3">
    <source>
        <dbReference type="ARBA" id="ARBA00022729"/>
    </source>
</evidence>
<organism evidence="5 6">
    <name type="scientific">Wenjunlia tyrosinilytica</name>
    <dbReference type="NCBI Taxonomy" id="1544741"/>
    <lineage>
        <taxon>Bacteria</taxon>
        <taxon>Bacillati</taxon>
        <taxon>Actinomycetota</taxon>
        <taxon>Actinomycetes</taxon>
        <taxon>Kitasatosporales</taxon>
        <taxon>Streptomycetaceae</taxon>
        <taxon>Wenjunlia</taxon>
    </lineage>
</organism>